<comment type="similarity">
    <text evidence="2">Belongs to the fimbrial protein family.</text>
</comment>
<organism evidence="5 6">
    <name type="scientific">Enterobacillus tribolii</name>
    <dbReference type="NCBI Taxonomy" id="1487935"/>
    <lineage>
        <taxon>Bacteria</taxon>
        <taxon>Pseudomonadati</taxon>
        <taxon>Pseudomonadota</taxon>
        <taxon>Gammaproteobacteria</taxon>
        <taxon>Enterobacterales</taxon>
        <taxon>Hafniaceae</taxon>
        <taxon>Enterobacillus</taxon>
    </lineage>
</organism>
<dbReference type="InterPro" id="IPR036937">
    <property type="entry name" value="Adhesion_dom_fimbrial_sf"/>
</dbReference>
<dbReference type="PANTHER" id="PTHR33420:SF10">
    <property type="entry name" value="FIMBRIAE MAJOR SUBUNIT"/>
    <property type="match status" value="1"/>
</dbReference>
<dbReference type="InterPro" id="IPR050263">
    <property type="entry name" value="Bact_Fimbrial_Adh_Pro"/>
</dbReference>
<evidence type="ECO:0000256" key="1">
    <source>
        <dbReference type="ARBA" id="ARBA00004561"/>
    </source>
</evidence>
<keyword evidence="3" id="KW-0281">Fimbrium</keyword>
<dbReference type="Proteomes" id="UP000254848">
    <property type="component" value="Unassembled WGS sequence"/>
</dbReference>
<dbReference type="OrthoDB" id="7030999at2"/>
<dbReference type="GO" id="GO:0009289">
    <property type="term" value="C:pilus"/>
    <property type="evidence" value="ECO:0007669"/>
    <property type="project" value="UniProtKB-SubCell"/>
</dbReference>
<dbReference type="GO" id="GO:0043709">
    <property type="term" value="P:cell adhesion involved in single-species biofilm formation"/>
    <property type="evidence" value="ECO:0007669"/>
    <property type="project" value="TreeGrafter"/>
</dbReference>
<comment type="caution">
    <text evidence="5">The sequence shown here is derived from an EMBL/GenBank/DDBJ whole genome shotgun (WGS) entry which is preliminary data.</text>
</comment>
<evidence type="ECO:0000256" key="3">
    <source>
        <dbReference type="ARBA" id="ARBA00023263"/>
    </source>
</evidence>
<dbReference type="SUPFAM" id="SSF49401">
    <property type="entry name" value="Bacterial adhesins"/>
    <property type="match status" value="1"/>
</dbReference>
<comment type="subcellular location">
    <subcellularLocation>
        <location evidence="1">Fimbrium</location>
    </subcellularLocation>
</comment>
<name>A0A370R424_9GAMM</name>
<dbReference type="RefSeq" id="WP_115456912.1">
    <property type="nucleotide sequence ID" value="NZ_QRAP01000001.1"/>
</dbReference>
<dbReference type="InterPro" id="IPR039458">
    <property type="entry name" value="FimA-like"/>
</dbReference>
<gene>
    <name evidence="5" type="ORF">C8D90_101614</name>
</gene>
<feature type="chain" id="PRO_5016728734" evidence="4">
    <location>
        <begin position="24"/>
        <end position="180"/>
    </location>
</feature>
<dbReference type="EMBL" id="QRAP01000001">
    <property type="protein sequence ID" value="RDK97169.1"/>
    <property type="molecule type" value="Genomic_DNA"/>
</dbReference>
<evidence type="ECO:0000256" key="2">
    <source>
        <dbReference type="ARBA" id="ARBA00006671"/>
    </source>
</evidence>
<reference evidence="5 6" key="1">
    <citation type="submission" date="2018-07" db="EMBL/GenBank/DDBJ databases">
        <title>Genomic Encyclopedia of Type Strains, Phase IV (KMG-IV): sequencing the most valuable type-strain genomes for metagenomic binning, comparative biology and taxonomic classification.</title>
        <authorList>
            <person name="Goeker M."/>
        </authorList>
    </citation>
    <scope>NUCLEOTIDE SEQUENCE [LARGE SCALE GENOMIC DNA]</scope>
    <source>
        <strain evidence="5 6">DSM 103736</strain>
    </source>
</reference>
<evidence type="ECO:0000313" key="5">
    <source>
        <dbReference type="EMBL" id="RDK97169.1"/>
    </source>
</evidence>
<feature type="signal peptide" evidence="4">
    <location>
        <begin position="1"/>
        <end position="23"/>
    </location>
</feature>
<dbReference type="PANTHER" id="PTHR33420">
    <property type="entry name" value="FIMBRIAL SUBUNIT ELFA-RELATED"/>
    <property type="match status" value="1"/>
</dbReference>
<sequence>MKKTAIFAAVLSTLSVASFAANAASTGTIYFNGELTANTCDVIVDNQSENATIKLPTIGTNQLNAPGATAGRTSFNMALSNCTGTLQTASAYFQAGSTVDAATGRLKNTGGTAGRVSLQMRDGANSNVIQVGNGNQVNNTTYVDISSTSATLPYEVEYYAEGATTPGTVVSNVVYSIQYK</sequence>
<evidence type="ECO:0000313" key="6">
    <source>
        <dbReference type="Proteomes" id="UP000254848"/>
    </source>
</evidence>
<dbReference type="InterPro" id="IPR008966">
    <property type="entry name" value="Adhesion_dom_sf"/>
</dbReference>
<evidence type="ECO:0000256" key="4">
    <source>
        <dbReference type="SAM" id="SignalP"/>
    </source>
</evidence>
<dbReference type="Pfam" id="PF16970">
    <property type="entry name" value="FimA"/>
    <property type="match status" value="1"/>
</dbReference>
<dbReference type="Gene3D" id="2.60.40.1090">
    <property type="entry name" value="Fimbrial-type adhesion domain"/>
    <property type="match status" value="1"/>
</dbReference>
<dbReference type="AlphaFoldDB" id="A0A370R424"/>
<protein>
    <submittedName>
        <fullName evidence="5">Major type 1 subunit fimbrin (Pilin)</fullName>
    </submittedName>
</protein>
<proteinExistence type="inferred from homology"/>
<keyword evidence="6" id="KW-1185">Reference proteome</keyword>
<accession>A0A370R424</accession>
<keyword evidence="4" id="KW-0732">Signal</keyword>